<dbReference type="PANTHER" id="PTHR42783">
    <property type="entry name" value="GLUTAMATE SYNTHASE [NADPH] SMALL CHAIN"/>
    <property type="match status" value="1"/>
</dbReference>
<feature type="region of interest" description="Disordered" evidence="1">
    <location>
        <begin position="1"/>
        <end position="28"/>
    </location>
</feature>
<organism evidence="3 4">
    <name type="scientific">Aquisphaera giovannonii</name>
    <dbReference type="NCBI Taxonomy" id="406548"/>
    <lineage>
        <taxon>Bacteria</taxon>
        <taxon>Pseudomonadati</taxon>
        <taxon>Planctomycetota</taxon>
        <taxon>Planctomycetia</taxon>
        <taxon>Isosphaerales</taxon>
        <taxon>Isosphaeraceae</taxon>
        <taxon>Aquisphaera</taxon>
    </lineage>
</organism>
<dbReference type="SUPFAM" id="SSF50692">
    <property type="entry name" value="ADC-like"/>
    <property type="match status" value="1"/>
</dbReference>
<dbReference type="Gene3D" id="2.20.25.90">
    <property type="entry name" value="ADC-like domains"/>
    <property type="match status" value="1"/>
</dbReference>
<dbReference type="InterPro" id="IPR030948">
    <property type="entry name" value="TAT_var_transloc_signal_dom"/>
</dbReference>
<name>A0A5B9WF70_9BACT</name>
<evidence type="ECO:0000259" key="2">
    <source>
        <dbReference type="PROSITE" id="PS51379"/>
    </source>
</evidence>
<feature type="domain" description="4Fe-4S ferredoxin-type" evidence="2">
    <location>
        <begin position="861"/>
        <end position="890"/>
    </location>
</feature>
<evidence type="ECO:0000256" key="1">
    <source>
        <dbReference type="SAM" id="MobiDB-lite"/>
    </source>
</evidence>
<dbReference type="AlphaFoldDB" id="A0A5B9WF70"/>
<dbReference type="InterPro" id="IPR009010">
    <property type="entry name" value="Asp_de-COase-like_dom_sf"/>
</dbReference>
<keyword evidence="4" id="KW-1185">Reference proteome</keyword>
<dbReference type="Gene3D" id="3.30.2070.10">
    <property type="entry name" value="Formate dehydrogenase/DMSO reductase"/>
    <property type="match status" value="1"/>
</dbReference>
<evidence type="ECO:0000313" key="4">
    <source>
        <dbReference type="Proteomes" id="UP000324233"/>
    </source>
</evidence>
<geneLocation type="plasmid" evidence="4">
    <name>pojf2_1</name>
</geneLocation>
<dbReference type="InterPro" id="IPR017896">
    <property type="entry name" value="4Fe4S_Fe-S-bd"/>
</dbReference>
<dbReference type="SUPFAM" id="SSF53706">
    <property type="entry name" value="Formate dehydrogenase/DMSO reductase, domains 1-3"/>
    <property type="match status" value="1"/>
</dbReference>
<dbReference type="SUPFAM" id="SSF54862">
    <property type="entry name" value="4Fe-4S ferredoxins"/>
    <property type="match status" value="1"/>
</dbReference>
<dbReference type="Proteomes" id="UP000324233">
    <property type="component" value="Plasmid pOJF2_1"/>
</dbReference>
<feature type="region of interest" description="Disordered" evidence="1">
    <location>
        <begin position="1000"/>
        <end position="1020"/>
    </location>
</feature>
<feature type="compositionally biased region" description="Basic and acidic residues" evidence="1">
    <location>
        <begin position="1006"/>
        <end position="1020"/>
    </location>
</feature>
<dbReference type="Gene3D" id="2.40.40.20">
    <property type="match status" value="1"/>
</dbReference>
<reference evidence="3 4" key="1">
    <citation type="submission" date="2019-08" db="EMBL/GenBank/DDBJ databases">
        <title>Deep-cultivation of Planctomycetes and their phenomic and genomic characterization uncovers novel biology.</title>
        <authorList>
            <person name="Wiegand S."/>
            <person name="Jogler M."/>
            <person name="Boedeker C."/>
            <person name="Pinto D."/>
            <person name="Vollmers J."/>
            <person name="Rivas-Marin E."/>
            <person name="Kohn T."/>
            <person name="Peeters S.H."/>
            <person name="Heuer A."/>
            <person name="Rast P."/>
            <person name="Oberbeckmann S."/>
            <person name="Bunk B."/>
            <person name="Jeske O."/>
            <person name="Meyerdierks A."/>
            <person name="Storesund J.E."/>
            <person name="Kallscheuer N."/>
            <person name="Luecker S."/>
            <person name="Lage O.M."/>
            <person name="Pohl T."/>
            <person name="Merkel B.J."/>
            <person name="Hornburger P."/>
            <person name="Mueller R.-W."/>
            <person name="Bruemmer F."/>
            <person name="Labrenz M."/>
            <person name="Spormann A.M."/>
            <person name="Op den Camp H."/>
            <person name="Overmann J."/>
            <person name="Amann R."/>
            <person name="Jetten M.S.M."/>
            <person name="Mascher T."/>
            <person name="Medema M.H."/>
            <person name="Devos D.P."/>
            <person name="Kaster A.-K."/>
            <person name="Ovreas L."/>
            <person name="Rohde M."/>
            <person name="Galperin M.Y."/>
            <person name="Jogler C."/>
        </authorList>
    </citation>
    <scope>NUCLEOTIDE SEQUENCE [LARGE SCALE GENOMIC DNA]</scope>
    <source>
        <strain evidence="3 4">OJF2</strain>
        <plasmid evidence="4">pojf2_1</plasmid>
    </source>
</reference>
<evidence type="ECO:0000313" key="3">
    <source>
        <dbReference type="EMBL" id="QEH39286.1"/>
    </source>
</evidence>
<dbReference type="Gene3D" id="3.30.70.20">
    <property type="match status" value="2"/>
</dbReference>
<dbReference type="PANTHER" id="PTHR42783:SF3">
    <property type="entry name" value="GLUTAMATE SYNTHASE [NADPH] SMALL CHAIN-RELATED"/>
    <property type="match status" value="1"/>
</dbReference>
<dbReference type="CDD" id="cd10551">
    <property type="entry name" value="PsrB"/>
    <property type="match status" value="1"/>
</dbReference>
<gene>
    <name evidence="3" type="primary">ttrB</name>
    <name evidence="3" type="ORF">OJF2_79010</name>
</gene>
<protein>
    <submittedName>
        <fullName evidence="3">Tetrathionate reductase subunit B</fullName>
    </submittedName>
</protein>
<dbReference type="NCBIfam" id="TIGR04519">
    <property type="entry name" value="MoCo_extend_TAT"/>
    <property type="match status" value="1"/>
</dbReference>
<sequence>MIKPPEFQDAPMPSRQSEEIPAGTSRTRRPALWRSLEELAGDESFGALLEHEFAGVEMQWLDEASRRRFLKLMGASLALSGIAGCAVKPEEKIVPYVQQPEEVVTGRPLFFATALAAQGSTIGVLVESHQGRPIKIEGNPAHPASLGSTDMLTQASILQLYDPDRSQVVLNRGRVDTWDRFLAAALELRTKQLGTKGRGLRILTRGDASLSPTLSAQIRKVLDAFPESRWHSYDPAGQESVLEGTLKAFGEALQPVYHFDKADVILALDSDFLGSGPASLRYGREFASRREPGTGDAKTKMNRLYAVEATPSLTGSAADHRIAVASREVEVIARELAHALKLPGAAAVQPPSKHGAWVAAVAKDLEAHRGRGLVVAGETQPAAVHVLAHLINDALGNRDAVSFYPAHQPGPEGRVGSLPDLVGDINLGKVDTLLILGANPVYDAPADLEFAAAMTDAKVPVRIHFGLYEDETAELCHWHVPASHPLESWGDLVAFDGTATIQQPLIAPLYQGHSALEVLSIFLGEPGRPGRDILLANWRGRNLLGDFDTAWKDALRRGIVPGTAAAAKAVTLKSKDVPPPAPAGPEPQGLEIVFRPDPAVGDGTFANNGWLQELPRPLTRFAWDNAALISPAQAEKLGIANEDVLVLRYRGRSLAVPAWIMPGQAEGTVTVTFGQGRTRAGHVGNGVGVNAYALRTSDAPWHGGGLEVSRTGEKRRIAVVQHHYQMEGRELVKVGTLEEYREHPGFAKEEHAAEAHGESLYPDRPRGLDAENAWGMAIDLNKCIGCNACVVACQAENNIPVVGREEVLRSREMHWLRIDRYYDGDEQDPKTYFQPVTCMHCEKAPCEPVCPVGATTHSDEGLNEMTYNRCVGTRYCSNNCPYKVRRFNFFHYADLKASSLKMQQNPDVTVRFRGVMEKCTYCVQRINEARIVAKIEGRPVGGDEVMTACQSSCPSQAIVFGNLMDPQSAVSKLKSSPRNYALLEELNTLPRTTYLAKLRNPNPELEAGHKDHTESSHGNI</sequence>
<dbReference type="KEGG" id="agv:OJF2_79010"/>
<proteinExistence type="predicted"/>
<feature type="domain" description="4Fe-4S ferredoxin-type" evidence="2">
    <location>
        <begin position="774"/>
        <end position="804"/>
    </location>
</feature>
<dbReference type="Pfam" id="PF12838">
    <property type="entry name" value="Fer4_7"/>
    <property type="match status" value="1"/>
</dbReference>
<dbReference type="EMBL" id="CP042998">
    <property type="protein sequence ID" value="QEH39286.1"/>
    <property type="molecule type" value="Genomic_DNA"/>
</dbReference>
<feature type="domain" description="4Fe-4S ferredoxin-type" evidence="2">
    <location>
        <begin position="829"/>
        <end position="860"/>
    </location>
</feature>
<dbReference type="CDD" id="cd02784">
    <property type="entry name" value="MopB_CT_PHLH"/>
    <property type="match status" value="1"/>
</dbReference>
<keyword evidence="3" id="KW-0614">Plasmid</keyword>
<dbReference type="Gene3D" id="3.40.50.740">
    <property type="match status" value="1"/>
</dbReference>
<accession>A0A5B9WF70</accession>
<dbReference type="PROSITE" id="PS51379">
    <property type="entry name" value="4FE4S_FER_2"/>
    <property type="match status" value="3"/>
</dbReference>